<dbReference type="AlphaFoldDB" id="A0ABD5LGN2"/>
<sequence length="103" mass="11633">MKKIVNGEEFEMTAAEIAELQSYAPADVDPITVIYKLDLWSRMTDDEADQVGAAMEEQPFRIRKIFESAGSYRSDHELWPLLVQIATALFGEERAVQILAPSE</sequence>
<dbReference type="Proteomes" id="UP001438189">
    <property type="component" value="Unassembled WGS sequence"/>
</dbReference>
<name>A0ABD5LGN2_AGRRD</name>
<dbReference type="EMBL" id="JBETME010000004">
    <property type="protein sequence ID" value="MES4990994.1"/>
    <property type="molecule type" value="Genomic_DNA"/>
</dbReference>
<dbReference type="RefSeq" id="WP_112489077.1">
    <property type="nucleotide sequence ID" value="NZ_JBEGHW010000001.1"/>
</dbReference>
<accession>A0ABD5LGN2</accession>
<evidence type="ECO:0000313" key="2">
    <source>
        <dbReference type="Proteomes" id="UP001438189"/>
    </source>
</evidence>
<reference evidence="1 2" key="1">
    <citation type="submission" date="2024-06" db="EMBL/GenBank/DDBJ databases">
        <title>Genome sequencing of Agrobacterium spp. from tobacco in Serbia.</title>
        <authorList>
            <person name="Ilicic R.J."/>
            <person name="Studholme D.J."/>
            <person name="Jelusic A."/>
            <person name="Barac G."/>
            <person name="Bagi F."/>
            <person name="Popovic Milovanovic T."/>
        </authorList>
    </citation>
    <scope>NUCLEOTIDE SEQUENCE [LARGE SCALE GENOMIC DNA]</scope>
    <source>
        <strain evidence="1 2">DA1</strain>
    </source>
</reference>
<gene>
    <name evidence="1" type="ORF">ABVB70_11680</name>
</gene>
<organism evidence="1 2">
    <name type="scientific">Agrobacterium radiobacter</name>
    <dbReference type="NCBI Taxonomy" id="362"/>
    <lineage>
        <taxon>Bacteria</taxon>
        <taxon>Pseudomonadati</taxon>
        <taxon>Pseudomonadota</taxon>
        <taxon>Alphaproteobacteria</taxon>
        <taxon>Hyphomicrobiales</taxon>
        <taxon>Rhizobiaceae</taxon>
        <taxon>Rhizobium/Agrobacterium group</taxon>
        <taxon>Agrobacterium</taxon>
        <taxon>Agrobacterium tumefaciens complex</taxon>
    </lineage>
</organism>
<evidence type="ECO:0000313" key="1">
    <source>
        <dbReference type="EMBL" id="MES4990994.1"/>
    </source>
</evidence>
<proteinExistence type="predicted"/>
<protein>
    <submittedName>
        <fullName evidence="1">Uncharacterized protein</fullName>
    </submittedName>
</protein>
<comment type="caution">
    <text evidence="1">The sequence shown here is derived from an EMBL/GenBank/DDBJ whole genome shotgun (WGS) entry which is preliminary data.</text>
</comment>